<feature type="region of interest" description="Disordered" evidence="1">
    <location>
        <begin position="40"/>
        <end position="71"/>
    </location>
</feature>
<evidence type="ECO:0000256" key="1">
    <source>
        <dbReference type="SAM" id="MobiDB-lite"/>
    </source>
</evidence>
<feature type="compositionally biased region" description="Basic and acidic residues" evidence="1">
    <location>
        <begin position="40"/>
        <end position="53"/>
    </location>
</feature>
<accession>X0YFB8</accession>
<reference evidence="2" key="1">
    <citation type="journal article" date="2014" name="Front. Microbiol.">
        <title>High frequency of phylogenetically diverse reductive dehalogenase-homologous genes in deep subseafloor sedimentary metagenomes.</title>
        <authorList>
            <person name="Kawai M."/>
            <person name="Futagami T."/>
            <person name="Toyoda A."/>
            <person name="Takaki Y."/>
            <person name="Nishi S."/>
            <person name="Hori S."/>
            <person name="Arai W."/>
            <person name="Tsubouchi T."/>
            <person name="Morono Y."/>
            <person name="Uchiyama I."/>
            <person name="Ito T."/>
            <person name="Fujiyama A."/>
            <person name="Inagaki F."/>
            <person name="Takami H."/>
        </authorList>
    </citation>
    <scope>NUCLEOTIDE SEQUENCE</scope>
    <source>
        <strain evidence="2">Expedition CK06-06</strain>
    </source>
</reference>
<name>X0YFB8_9ZZZZ</name>
<proteinExistence type="predicted"/>
<feature type="compositionally biased region" description="Basic and acidic residues" evidence="1">
    <location>
        <begin position="61"/>
        <end position="71"/>
    </location>
</feature>
<dbReference type="EMBL" id="BARS01050320">
    <property type="protein sequence ID" value="GAG47363.1"/>
    <property type="molecule type" value="Genomic_DNA"/>
</dbReference>
<comment type="caution">
    <text evidence="2">The sequence shown here is derived from an EMBL/GenBank/DDBJ whole genome shotgun (WGS) entry which is preliminary data.</text>
</comment>
<evidence type="ECO:0000313" key="2">
    <source>
        <dbReference type="EMBL" id="GAG47363.1"/>
    </source>
</evidence>
<gene>
    <name evidence="2" type="ORF">S01H1_75148</name>
</gene>
<protein>
    <submittedName>
        <fullName evidence="2">Uncharacterized protein</fullName>
    </submittedName>
</protein>
<sequence>MLSQRKLDDCLFLATPEESGHAAKKRDQKDEQRAHWAEFLREIPRQNESESRNRSAVSSADGREEQDGNAQ</sequence>
<organism evidence="2">
    <name type="scientific">marine sediment metagenome</name>
    <dbReference type="NCBI Taxonomy" id="412755"/>
    <lineage>
        <taxon>unclassified sequences</taxon>
        <taxon>metagenomes</taxon>
        <taxon>ecological metagenomes</taxon>
    </lineage>
</organism>
<dbReference type="AlphaFoldDB" id="X0YFB8"/>